<dbReference type="AlphaFoldDB" id="A0A060HNX0"/>
<organism evidence="1 2">
    <name type="scientific">Nitrososphaera viennensis EN76</name>
    <dbReference type="NCBI Taxonomy" id="926571"/>
    <lineage>
        <taxon>Archaea</taxon>
        <taxon>Nitrososphaerota</taxon>
        <taxon>Nitrososphaeria</taxon>
        <taxon>Nitrososphaerales</taxon>
        <taxon>Nitrososphaeraceae</taxon>
        <taxon>Nitrososphaera</taxon>
    </lineage>
</organism>
<name>A0A060HNX0_9ARCH</name>
<proteinExistence type="predicted"/>
<dbReference type="STRING" id="926571.NVIE_029020"/>
<accession>A0A060HNX0</accession>
<dbReference type="EMBL" id="CP007536">
    <property type="protein sequence ID" value="AIC17178.1"/>
    <property type="molecule type" value="Genomic_DNA"/>
</dbReference>
<dbReference type="KEGG" id="nvn:NVIE_029020"/>
<reference evidence="1 2" key="1">
    <citation type="journal article" date="2014" name="Int. J. Syst. Evol. Microbiol.">
        <title>Nitrososphaera viennensis gen. nov., sp. nov., an aerobic and mesophilic, ammonia-oxidizing archaeon from soil and a member of the archaeal phylum Thaumarchaeota.</title>
        <authorList>
            <person name="Stieglmeier M."/>
            <person name="Klingl A."/>
            <person name="Alves R.J."/>
            <person name="Rittmann S.K."/>
            <person name="Melcher M."/>
            <person name="Leisch N."/>
            <person name="Schleper C."/>
        </authorList>
    </citation>
    <scope>NUCLEOTIDE SEQUENCE [LARGE SCALE GENOMIC DNA]</scope>
    <source>
        <strain evidence="1">EN76</strain>
    </source>
</reference>
<sequence length="165" mass="19353">MNDAVILERSKRLANHAIWTVTLQYRRMRTNEPEDSKFMLRWWADLQFFILSLHRLRTAVKIALNVSDITISTRMAVAIEEFDKAIPDLKKLRDIGEHIDAYAVDNPKRHRPEVNRRQLEVGSWNGTVYEWLGIKLNVDEANTAAQKLFKTLLSAYRNFARPEMK</sequence>
<dbReference type="Proteomes" id="UP000027093">
    <property type="component" value="Chromosome"/>
</dbReference>
<gene>
    <name evidence="1" type="ORF">NVIE_029020</name>
</gene>
<dbReference type="HOGENOM" id="CLU_1607212_0_0_2"/>
<evidence type="ECO:0000313" key="1">
    <source>
        <dbReference type="EMBL" id="AIC17178.1"/>
    </source>
</evidence>
<keyword evidence="2" id="KW-1185">Reference proteome</keyword>
<dbReference type="RefSeq" id="WP_075055784.1">
    <property type="nucleotide sequence ID" value="NZ_CP007536.1"/>
</dbReference>
<evidence type="ECO:0000313" key="2">
    <source>
        <dbReference type="Proteomes" id="UP000027093"/>
    </source>
</evidence>
<evidence type="ECO:0008006" key="3">
    <source>
        <dbReference type="Google" id="ProtNLM"/>
    </source>
</evidence>
<dbReference type="GeneID" id="74948136"/>
<protein>
    <recommendedName>
        <fullName evidence="3">HEPN AbiU2-like domain-containing protein</fullName>
    </recommendedName>
</protein>